<dbReference type="HOGENOM" id="CLU_2440663_0_0_1"/>
<protein>
    <submittedName>
        <fullName evidence="2">Uncharacterized protein</fullName>
    </submittedName>
</protein>
<reference evidence="2 3" key="1">
    <citation type="submission" date="2015-01" db="EMBL/GenBank/DDBJ databases">
        <title>The Genome Sequence of Cladophialophora immunda CBS83496.</title>
        <authorList>
            <consortium name="The Broad Institute Genomics Platform"/>
            <person name="Cuomo C."/>
            <person name="de Hoog S."/>
            <person name="Gorbushina A."/>
            <person name="Stielow B."/>
            <person name="Teixiera M."/>
            <person name="Abouelleil A."/>
            <person name="Chapman S.B."/>
            <person name="Priest M."/>
            <person name="Young S.K."/>
            <person name="Wortman J."/>
            <person name="Nusbaum C."/>
            <person name="Birren B."/>
        </authorList>
    </citation>
    <scope>NUCLEOTIDE SEQUENCE [LARGE SCALE GENOMIC DNA]</scope>
    <source>
        <strain evidence="2 3">CBS 83496</strain>
    </source>
</reference>
<evidence type="ECO:0000313" key="2">
    <source>
        <dbReference type="EMBL" id="KIW34922.1"/>
    </source>
</evidence>
<name>A0A0D2BBH9_9EURO</name>
<dbReference type="EMBL" id="KN847040">
    <property type="protein sequence ID" value="KIW34922.1"/>
    <property type="molecule type" value="Genomic_DNA"/>
</dbReference>
<evidence type="ECO:0000256" key="1">
    <source>
        <dbReference type="SAM" id="MobiDB-lite"/>
    </source>
</evidence>
<dbReference type="VEuPathDB" id="FungiDB:PV07_01663"/>
<dbReference type="RefSeq" id="XP_016255138.1">
    <property type="nucleotide sequence ID" value="XM_016388210.1"/>
</dbReference>
<feature type="region of interest" description="Disordered" evidence="1">
    <location>
        <begin position="46"/>
        <end position="90"/>
    </location>
</feature>
<keyword evidence="3" id="KW-1185">Reference proteome</keyword>
<gene>
    <name evidence="2" type="ORF">PV07_01663</name>
</gene>
<feature type="compositionally biased region" description="Basic and acidic residues" evidence="1">
    <location>
        <begin position="74"/>
        <end position="90"/>
    </location>
</feature>
<dbReference type="GeneID" id="27340857"/>
<sequence>MDSLLRRSGIKINYLAWLTITIYVNVDCEYEEPNLISNLTEAVPRRMQPQHALGPNSGARSSSARGRGVEAVNEDGHEDAAVRKRPENLR</sequence>
<dbReference type="AlphaFoldDB" id="A0A0D2BBH9"/>
<proteinExistence type="predicted"/>
<evidence type="ECO:0000313" key="3">
    <source>
        <dbReference type="Proteomes" id="UP000054466"/>
    </source>
</evidence>
<organism evidence="2 3">
    <name type="scientific">Cladophialophora immunda</name>
    <dbReference type="NCBI Taxonomy" id="569365"/>
    <lineage>
        <taxon>Eukaryota</taxon>
        <taxon>Fungi</taxon>
        <taxon>Dikarya</taxon>
        <taxon>Ascomycota</taxon>
        <taxon>Pezizomycotina</taxon>
        <taxon>Eurotiomycetes</taxon>
        <taxon>Chaetothyriomycetidae</taxon>
        <taxon>Chaetothyriales</taxon>
        <taxon>Herpotrichiellaceae</taxon>
        <taxon>Cladophialophora</taxon>
    </lineage>
</organism>
<accession>A0A0D2BBH9</accession>
<dbReference type="Proteomes" id="UP000054466">
    <property type="component" value="Unassembled WGS sequence"/>
</dbReference>
<feature type="compositionally biased region" description="Low complexity" evidence="1">
    <location>
        <begin position="57"/>
        <end position="66"/>
    </location>
</feature>